<dbReference type="Pfam" id="PF04052">
    <property type="entry name" value="TolB_N"/>
    <property type="match status" value="1"/>
</dbReference>
<keyword evidence="5" id="KW-0131">Cell cycle</keyword>
<evidence type="ECO:0000256" key="2">
    <source>
        <dbReference type="ARBA" id="ARBA00009820"/>
    </source>
</evidence>
<dbReference type="Gene3D" id="3.40.50.10070">
    <property type="entry name" value="TolB, N-terminal domain"/>
    <property type="match status" value="1"/>
</dbReference>
<comment type="subunit">
    <text evidence="5">The Tol-Pal system is composed of five core proteins: the inner membrane proteins TolA, TolQ and TolR, the periplasmic protein TolB and the outer membrane protein Pal. They form a network linking the inner and outer membranes and the peptidoglycan layer.</text>
</comment>
<comment type="caution">
    <text evidence="7">The sequence shown here is derived from an EMBL/GenBank/DDBJ whole genome shotgun (WGS) entry which is preliminary data.</text>
</comment>
<name>A0ABQ5UPJ1_9HYPH</name>
<accession>A0ABQ5UPJ1</accession>
<evidence type="ECO:0000256" key="5">
    <source>
        <dbReference type="HAMAP-Rule" id="MF_00671"/>
    </source>
</evidence>
<dbReference type="InterPro" id="IPR011042">
    <property type="entry name" value="6-blade_b-propeller_TolB-like"/>
</dbReference>
<dbReference type="InterPro" id="IPR006311">
    <property type="entry name" value="TAT_signal"/>
</dbReference>
<dbReference type="InterPro" id="IPR007195">
    <property type="entry name" value="TolB_N"/>
</dbReference>
<dbReference type="InterPro" id="IPR014167">
    <property type="entry name" value="Tol-Pal_TolB"/>
</dbReference>
<dbReference type="HAMAP" id="MF_00671">
    <property type="entry name" value="TolB"/>
    <property type="match status" value="1"/>
</dbReference>
<dbReference type="SUPFAM" id="SSF69304">
    <property type="entry name" value="Tricorn protease N-terminal domain"/>
    <property type="match status" value="1"/>
</dbReference>
<dbReference type="PANTHER" id="PTHR36842">
    <property type="entry name" value="PROTEIN TOLB HOMOLOG"/>
    <property type="match status" value="1"/>
</dbReference>
<sequence>MIDLTRRQAIKLGMAGAGVAAFTSPASALVKIVVSGGDFEPLPIGIPTFSSADPQLAAEITSIIVADLKRSGLFAPIAESAMPLKQGDVNASPEFGAWRNAKADALVMGSVNQVGGQIRADVRLWDVIDGAQVFGESFAADRKTIRRVAHIVADAIYQKLTGEAGYFDTRIVYVAESGPKANRVKRLAIMDQDGANVQYLTRGDSIVLTPRYSPQGNLLSYMNFAGDVPQIYLLDLNTGRQQRVADFGKMTLSPRFSPDGQNLAFSVTSGANTNIYMMNLQARKPAALTSGAAIDTGPSFSPDGARIAFESDRGGSQQIYVMSAGGGGAQRISFGEGRYSTPVWSPKGDLIAFTKQNEGQFHIGTMKPDGSGERILSSSYLMEGPTWAPNGRVIMFFKDPGGDSGPQLYTIDIWGRNELRIPTETFASDPTWSPLLS</sequence>
<dbReference type="InterPro" id="IPR011659">
    <property type="entry name" value="WD40"/>
</dbReference>
<reference evidence="7" key="1">
    <citation type="journal article" date="2014" name="Int. J. Syst. Evol. Microbiol.">
        <title>Complete genome of a new Firmicutes species belonging to the dominant human colonic microbiota ('Ruminococcus bicirculans') reveals two chromosomes and a selective capacity to utilize plant glucans.</title>
        <authorList>
            <consortium name="NISC Comparative Sequencing Program"/>
            <person name="Wegmann U."/>
            <person name="Louis P."/>
            <person name="Goesmann A."/>
            <person name="Henrissat B."/>
            <person name="Duncan S.H."/>
            <person name="Flint H.J."/>
        </authorList>
    </citation>
    <scope>NUCLEOTIDE SEQUENCE</scope>
    <source>
        <strain evidence="7">NBRC 107169</strain>
    </source>
</reference>
<feature type="domain" description="TolB N-terminal" evidence="6">
    <location>
        <begin position="31"/>
        <end position="132"/>
    </location>
</feature>
<evidence type="ECO:0000256" key="3">
    <source>
        <dbReference type="ARBA" id="ARBA00022729"/>
    </source>
</evidence>
<gene>
    <name evidence="5 7" type="primary">tolB</name>
    <name evidence="7" type="ORF">GCM10007879_04690</name>
</gene>
<dbReference type="Gene3D" id="2.120.10.30">
    <property type="entry name" value="TolB, C-terminal domain"/>
    <property type="match status" value="1"/>
</dbReference>
<dbReference type="PANTHER" id="PTHR36842:SF1">
    <property type="entry name" value="PROTEIN TOLB"/>
    <property type="match status" value="1"/>
</dbReference>
<evidence type="ECO:0000259" key="6">
    <source>
        <dbReference type="Pfam" id="PF04052"/>
    </source>
</evidence>
<dbReference type="SUPFAM" id="SSF52964">
    <property type="entry name" value="TolB, N-terminal domain"/>
    <property type="match status" value="1"/>
</dbReference>
<comment type="similarity">
    <text evidence="2 5">Belongs to the TolB family.</text>
</comment>
<dbReference type="NCBIfam" id="TIGR02800">
    <property type="entry name" value="propeller_TolB"/>
    <property type="match status" value="1"/>
</dbReference>
<comment type="function">
    <text evidence="5">Part of the Tol-Pal system, which plays a role in outer membrane invagination during cell division and is important for maintaining outer membrane integrity.</text>
</comment>
<dbReference type="RefSeq" id="WP_284361689.1">
    <property type="nucleotide sequence ID" value="NZ_BSNI01000001.1"/>
</dbReference>
<protein>
    <recommendedName>
        <fullName evidence="5">Tol-Pal system protein TolB</fullName>
    </recommendedName>
</protein>
<dbReference type="Proteomes" id="UP001161405">
    <property type="component" value="Unassembled WGS sequence"/>
</dbReference>
<keyword evidence="3 5" id="KW-0732">Signal</keyword>
<dbReference type="PROSITE" id="PS51318">
    <property type="entry name" value="TAT"/>
    <property type="match status" value="1"/>
</dbReference>
<organism evidence="7 8">
    <name type="scientific">Maritalea porphyrae</name>
    <dbReference type="NCBI Taxonomy" id="880732"/>
    <lineage>
        <taxon>Bacteria</taxon>
        <taxon>Pseudomonadati</taxon>
        <taxon>Pseudomonadota</taxon>
        <taxon>Alphaproteobacteria</taxon>
        <taxon>Hyphomicrobiales</taxon>
        <taxon>Devosiaceae</taxon>
        <taxon>Maritalea</taxon>
    </lineage>
</organism>
<evidence type="ECO:0000313" key="7">
    <source>
        <dbReference type="EMBL" id="GLQ16220.1"/>
    </source>
</evidence>
<reference evidence="7" key="2">
    <citation type="submission" date="2023-01" db="EMBL/GenBank/DDBJ databases">
        <title>Draft genome sequence of Maritalea porphyrae strain NBRC 107169.</title>
        <authorList>
            <person name="Sun Q."/>
            <person name="Mori K."/>
        </authorList>
    </citation>
    <scope>NUCLEOTIDE SEQUENCE</scope>
    <source>
        <strain evidence="7">NBRC 107169</strain>
    </source>
</reference>
<evidence type="ECO:0000256" key="4">
    <source>
        <dbReference type="ARBA" id="ARBA00022764"/>
    </source>
</evidence>
<dbReference type="EMBL" id="BSNI01000001">
    <property type="protein sequence ID" value="GLQ16220.1"/>
    <property type="molecule type" value="Genomic_DNA"/>
</dbReference>
<keyword evidence="5" id="KW-0132">Cell division</keyword>
<dbReference type="Pfam" id="PF07676">
    <property type="entry name" value="PD40"/>
    <property type="match status" value="4"/>
</dbReference>
<keyword evidence="8" id="KW-1185">Reference proteome</keyword>
<comment type="subcellular location">
    <subcellularLocation>
        <location evidence="1 5">Periplasm</location>
    </subcellularLocation>
</comment>
<proteinExistence type="inferred from homology"/>
<evidence type="ECO:0000256" key="1">
    <source>
        <dbReference type="ARBA" id="ARBA00004418"/>
    </source>
</evidence>
<keyword evidence="4 5" id="KW-0574">Periplasm</keyword>
<evidence type="ECO:0000313" key="8">
    <source>
        <dbReference type="Proteomes" id="UP001161405"/>
    </source>
</evidence>